<name>A0A1B3SM93_9MOLU</name>
<dbReference type="KEGG" id="shj:SHELI_v1c10900"/>
<gene>
    <name evidence="1" type="ORF">SHELI_v1c10900</name>
</gene>
<organism evidence="1 2">
    <name type="scientific">Spiroplasma helicoides</name>
    <dbReference type="NCBI Taxonomy" id="216938"/>
    <lineage>
        <taxon>Bacteria</taxon>
        <taxon>Bacillati</taxon>
        <taxon>Mycoplasmatota</taxon>
        <taxon>Mollicutes</taxon>
        <taxon>Entomoplasmatales</taxon>
        <taxon>Spiroplasmataceae</taxon>
        <taxon>Spiroplasma</taxon>
    </lineage>
</organism>
<reference evidence="1 2" key="1">
    <citation type="submission" date="2016-08" db="EMBL/GenBank/DDBJ databases">
        <title>Complete genome sequence of Spiroplasma helicoides TABS-2 (DSM 22551).</title>
        <authorList>
            <person name="Shen W.-Y."/>
            <person name="Lo W.-S."/>
            <person name="Lai Y.-C."/>
            <person name="Kuo C.-H."/>
        </authorList>
    </citation>
    <scope>NUCLEOTIDE SEQUENCE [LARGE SCALE GENOMIC DNA]</scope>
    <source>
        <strain evidence="1 2">TABS-2</strain>
    </source>
</reference>
<evidence type="ECO:0000313" key="1">
    <source>
        <dbReference type="EMBL" id="AOG61037.1"/>
    </source>
</evidence>
<dbReference type="STRING" id="216938.SHELI_v1c10900"/>
<keyword evidence="2" id="KW-1185">Reference proteome</keyword>
<proteinExistence type="predicted"/>
<dbReference type="AlphaFoldDB" id="A0A1B3SM93"/>
<dbReference type="OrthoDB" id="388816at2"/>
<protein>
    <submittedName>
        <fullName evidence="1">Uncharacterized protein</fullName>
    </submittedName>
</protein>
<dbReference type="EMBL" id="CP017015">
    <property type="protein sequence ID" value="AOG61037.1"/>
    <property type="molecule type" value="Genomic_DNA"/>
</dbReference>
<sequence>MQKQIQPIKYEEIIINVVNDFYLNIKSNINNDLIPPEKMQALFNEVNEIKTRDDIEKLGKTFDETFKQWKPINEDEDKKIIIRHIICVLQNAMVVILSVEKNLQKEELPSDSIIGMSGLDILITTAVQALSVKSNELTELYEKLKKEDQSVEIYKNINNHLKTVNQSEAQKAFTNLIQNIIDYCDSYLNCYEILGKENPESWTNQRVSLLVEYMNAFYLFNFFLRLALTYPLQEGMMAKEIYNRIIPPINIY</sequence>
<dbReference type="RefSeq" id="WP_069117448.1">
    <property type="nucleotide sequence ID" value="NZ_CP017015.1"/>
</dbReference>
<evidence type="ECO:0000313" key="2">
    <source>
        <dbReference type="Proteomes" id="UP000094378"/>
    </source>
</evidence>
<dbReference type="Proteomes" id="UP000094378">
    <property type="component" value="Chromosome"/>
</dbReference>
<accession>A0A1B3SM93</accession>